<reference evidence="2" key="1">
    <citation type="submission" date="2022-12" db="EMBL/GenBank/DDBJ databases">
        <authorList>
            <person name="Alioto T."/>
            <person name="Alioto T."/>
            <person name="Gomez Garrido J."/>
        </authorList>
    </citation>
    <scope>NUCLEOTIDE SEQUENCE</scope>
</reference>
<dbReference type="PANTHER" id="PTHR34831">
    <property type="entry name" value="MIGRATION AND INVASION-INHIBITORY PROTEIN"/>
    <property type="match status" value="1"/>
</dbReference>
<feature type="region of interest" description="Disordered" evidence="1">
    <location>
        <begin position="94"/>
        <end position="115"/>
    </location>
</feature>
<feature type="compositionally biased region" description="Basic and acidic residues" evidence="1">
    <location>
        <begin position="175"/>
        <end position="196"/>
    </location>
</feature>
<feature type="compositionally biased region" description="Basic and acidic residues" evidence="1">
    <location>
        <begin position="55"/>
        <end position="78"/>
    </location>
</feature>
<dbReference type="GO" id="GO:0030336">
    <property type="term" value="P:negative regulation of cell migration"/>
    <property type="evidence" value="ECO:0007669"/>
    <property type="project" value="InterPro"/>
</dbReference>
<dbReference type="AlphaFoldDB" id="A0AA35PCB3"/>
<dbReference type="EMBL" id="OX395133">
    <property type="protein sequence ID" value="CAI5783024.1"/>
    <property type="molecule type" value="Genomic_DNA"/>
</dbReference>
<protein>
    <submittedName>
        <fullName evidence="2">And invasion-inhibitory isoform X1</fullName>
    </submittedName>
</protein>
<accession>A0AA35PCB3</accession>
<name>A0AA35PCB3_9SAUR</name>
<dbReference type="Pfam" id="PF15734">
    <property type="entry name" value="MIIP"/>
    <property type="match status" value="1"/>
</dbReference>
<evidence type="ECO:0000313" key="2">
    <source>
        <dbReference type="EMBL" id="CAI5783024.1"/>
    </source>
</evidence>
<keyword evidence="3" id="KW-1185">Reference proteome</keyword>
<evidence type="ECO:0000313" key="3">
    <source>
        <dbReference type="Proteomes" id="UP001178461"/>
    </source>
</evidence>
<evidence type="ECO:0000256" key="1">
    <source>
        <dbReference type="SAM" id="MobiDB-lite"/>
    </source>
</evidence>
<feature type="compositionally biased region" description="Low complexity" evidence="1">
    <location>
        <begin position="132"/>
        <end position="145"/>
    </location>
</feature>
<proteinExistence type="predicted"/>
<feature type="region of interest" description="Disordered" evidence="1">
    <location>
        <begin position="130"/>
        <end position="202"/>
    </location>
</feature>
<organism evidence="2 3">
    <name type="scientific">Podarcis lilfordi</name>
    <name type="common">Lilford's wall lizard</name>
    <dbReference type="NCBI Taxonomy" id="74358"/>
    <lineage>
        <taxon>Eukaryota</taxon>
        <taxon>Metazoa</taxon>
        <taxon>Chordata</taxon>
        <taxon>Craniata</taxon>
        <taxon>Vertebrata</taxon>
        <taxon>Euteleostomi</taxon>
        <taxon>Lepidosauria</taxon>
        <taxon>Squamata</taxon>
        <taxon>Bifurcata</taxon>
        <taxon>Unidentata</taxon>
        <taxon>Episquamata</taxon>
        <taxon>Laterata</taxon>
        <taxon>Lacertibaenia</taxon>
        <taxon>Lacertidae</taxon>
        <taxon>Podarcis</taxon>
    </lineage>
</organism>
<dbReference type="GO" id="GO:0010972">
    <property type="term" value="P:negative regulation of G2/M transition of mitotic cell cycle"/>
    <property type="evidence" value="ECO:0007669"/>
    <property type="project" value="InterPro"/>
</dbReference>
<gene>
    <name evidence="2" type="ORF">PODLI_1B013252</name>
</gene>
<sequence>METDGRVEWQGGEKMDLERLRNLNQDLLRRLRTNQEEFRERVRVKLLPPSQRATPQDERDSDSKGERENRDRFPKDTADSAVIVSVEVSPRLARRNFTSPSKPAVPQDEQEDRHPERLCPITRQTEVIHIPSAAASARSTRKTASGGRPKGPRKPRVTAGHTEAKRRPPCLHGLPETDRPQAREEAGPGRAKEGRGRATVSVRMSPAPKPILLTPQAKESKEKAKKESGHVTFMSDPEEYAIPADDWSVRPFLGYDWIAGLLDMDSSLSEKPDQYFSELQEFRKVNREACIYDRELRSDGLGSSAHNRESDMDPGSHQCVFCYRLNKRLFAAPLDVESACPICKNPRAHRPPETLVEPAFVRVSIPRSTLLPAYKHKIHRRKSYEPEDNLALPSHCLAGWENPVQAFSPTLSSLDLHSSLGDVPPGRSNRIVRNLED</sequence>
<dbReference type="InterPro" id="IPR031466">
    <property type="entry name" value="MIIP"/>
</dbReference>
<dbReference type="PANTHER" id="PTHR34831:SF1">
    <property type="entry name" value="MIGRATION AND INVASION-INHIBITORY PROTEIN"/>
    <property type="match status" value="1"/>
</dbReference>
<dbReference type="Proteomes" id="UP001178461">
    <property type="component" value="Chromosome 8"/>
</dbReference>
<feature type="region of interest" description="Disordered" evidence="1">
    <location>
        <begin position="38"/>
        <end position="82"/>
    </location>
</feature>